<dbReference type="OrthoDB" id="6370831at2759"/>
<dbReference type="PANTHER" id="PTHR19971">
    <property type="entry name" value="SIGNAL-REGULATORY PROTEIN BETA"/>
    <property type="match status" value="1"/>
</dbReference>
<feature type="domain" description="Ig-like" evidence="4">
    <location>
        <begin position="220"/>
        <end position="311"/>
    </location>
</feature>
<feature type="compositionally biased region" description="Pro residues" evidence="3">
    <location>
        <begin position="49"/>
        <end position="58"/>
    </location>
</feature>
<evidence type="ECO:0000256" key="2">
    <source>
        <dbReference type="ARBA" id="ARBA00023180"/>
    </source>
</evidence>
<dbReference type="EMBL" id="VZRK01000051">
    <property type="protein sequence ID" value="NWU77831.1"/>
    <property type="molecule type" value="Genomic_DNA"/>
</dbReference>
<feature type="domain" description="Ig-like" evidence="4">
    <location>
        <begin position="2"/>
        <end position="88"/>
    </location>
</feature>
<evidence type="ECO:0000313" key="5">
    <source>
        <dbReference type="EMBL" id="NWU77831.1"/>
    </source>
</evidence>
<dbReference type="PROSITE" id="PS50835">
    <property type="entry name" value="IG_LIKE"/>
    <property type="match status" value="3"/>
</dbReference>
<feature type="non-terminal residue" evidence="5">
    <location>
        <position position="324"/>
    </location>
</feature>
<dbReference type="Proteomes" id="UP000550309">
    <property type="component" value="Unassembled WGS sequence"/>
</dbReference>
<keyword evidence="2" id="KW-0325">Glycoprotein</keyword>
<dbReference type="InterPro" id="IPR051755">
    <property type="entry name" value="Ig-like_CS_Receptor"/>
</dbReference>
<organism evidence="5 6">
    <name type="scientific">Onychorhynchus coronatus</name>
    <name type="common">Royal flycatcher</name>
    <dbReference type="NCBI Taxonomy" id="360224"/>
    <lineage>
        <taxon>Eukaryota</taxon>
        <taxon>Metazoa</taxon>
        <taxon>Chordata</taxon>
        <taxon>Craniata</taxon>
        <taxon>Vertebrata</taxon>
        <taxon>Euteleostomi</taxon>
        <taxon>Archelosauria</taxon>
        <taxon>Archosauria</taxon>
        <taxon>Dinosauria</taxon>
        <taxon>Saurischia</taxon>
        <taxon>Theropoda</taxon>
        <taxon>Coelurosauria</taxon>
        <taxon>Aves</taxon>
        <taxon>Neognathae</taxon>
        <taxon>Neoaves</taxon>
        <taxon>Telluraves</taxon>
        <taxon>Australaves</taxon>
        <taxon>Passeriformes</taxon>
        <taxon>Tyrannidae</taxon>
        <taxon>Onychorhynchus</taxon>
    </lineage>
</organism>
<protein>
    <submittedName>
        <fullName evidence="5">SHPS1 phosphatase</fullName>
    </submittedName>
</protein>
<dbReference type="SUPFAM" id="SSF48726">
    <property type="entry name" value="Immunoglobulin"/>
    <property type="match status" value="3"/>
</dbReference>
<evidence type="ECO:0000256" key="1">
    <source>
        <dbReference type="ARBA" id="ARBA00023157"/>
    </source>
</evidence>
<accession>A0A7K5ZJV5</accession>
<dbReference type="InterPro" id="IPR013783">
    <property type="entry name" value="Ig-like_fold"/>
</dbReference>
<comment type="caution">
    <text evidence="5">The sequence shown here is derived from an EMBL/GenBank/DDBJ whole genome shotgun (WGS) entry which is preliminary data.</text>
</comment>
<gene>
    <name evidence="5" type="primary">Sirpa_2</name>
    <name evidence="5" type="ORF">ONYCOR_R12224</name>
</gene>
<feature type="region of interest" description="Disordered" evidence="3">
    <location>
        <begin position="98"/>
        <end position="126"/>
    </location>
</feature>
<name>A0A7K5ZJV5_ONYCO</name>
<keyword evidence="6" id="KW-1185">Reference proteome</keyword>
<dbReference type="InterPro" id="IPR003597">
    <property type="entry name" value="Ig_C1-set"/>
</dbReference>
<evidence type="ECO:0000313" key="6">
    <source>
        <dbReference type="Proteomes" id="UP000550309"/>
    </source>
</evidence>
<dbReference type="InterPro" id="IPR007110">
    <property type="entry name" value="Ig-like_dom"/>
</dbReference>
<keyword evidence="1" id="KW-1015">Disulfide bond</keyword>
<feature type="non-terminal residue" evidence="5">
    <location>
        <position position="1"/>
    </location>
</feature>
<sequence length="324" mass="35153">GQDFKLNQPQDKVSVKAGEMLTLTCTLSGSSEPGPVKWLKGWGSGNRTPPEPTDPAPPRVMRAVNGPPPDFTIHIRDVQPEDVGTPPCVKFRKSLSGEDEVLQPPPGTEVSVLAKPSPPVVSGPPPRVGPRQLVAFNCMAGGPPPKNIGVKWFKDKAPISSPPPQVFEWREKSYNMSSSVTVVLGEGDVLSQLICEVQHSATPTPLRGMYQLSRVLRVSPSVDVIADPTSPIEVNKTMNFTCHVKGFYPANVAVSWLENGPPLKVEKDSRPLVFHQGLFELRTQLEVQATEEKNGSMSPPQVVHDAQAPVSKSDMLWIASPDQE</sequence>
<feature type="domain" description="Ig-like" evidence="4">
    <location>
        <begin position="116"/>
        <end position="207"/>
    </location>
</feature>
<feature type="region of interest" description="Disordered" evidence="3">
    <location>
        <begin position="27"/>
        <end position="65"/>
    </location>
</feature>
<dbReference type="Gene3D" id="2.60.40.10">
    <property type="entry name" value="Immunoglobulins"/>
    <property type="match status" value="3"/>
</dbReference>
<dbReference type="AlphaFoldDB" id="A0A7K5ZJV5"/>
<feature type="compositionally biased region" description="Pro residues" evidence="3">
    <location>
        <begin position="116"/>
        <end position="126"/>
    </location>
</feature>
<evidence type="ECO:0000256" key="3">
    <source>
        <dbReference type="SAM" id="MobiDB-lite"/>
    </source>
</evidence>
<proteinExistence type="predicted"/>
<dbReference type="InterPro" id="IPR036179">
    <property type="entry name" value="Ig-like_dom_sf"/>
</dbReference>
<reference evidence="5 6" key="1">
    <citation type="submission" date="2019-09" db="EMBL/GenBank/DDBJ databases">
        <title>Bird 10,000 Genomes (B10K) Project - Family phase.</title>
        <authorList>
            <person name="Zhang G."/>
        </authorList>
    </citation>
    <scope>NUCLEOTIDE SEQUENCE [LARGE SCALE GENOMIC DNA]</scope>
    <source>
        <strain evidence="5">B10K-DU-028-75</strain>
        <tissue evidence="5">Mixed tissue sample</tissue>
    </source>
</reference>
<evidence type="ECO:0000259" key="4">
    <source>
        <dbReference type="PROSITE" id="PS50835"/>
    </source>
</evidence>
<dbReference type="Pfam" id="PF07654">
    <property type="entry name" value="C1-set"/>
    <property type="match status" value="2"/>
</dbReference>